<reference evidence="6 7" key="1">
    <citation type="journal article" date="2022" name="IScience">
        <title>An ultrasensitive nanofiber-based assay for enzymatic hydrolysis and deep-sea microbial degradation of cellulose.</title>
        <authorList>
            <person name="Tsudome M."/>
            <person name="Tachioka M."/>
            <person name="Miyazaki M."/>
            <person name="Uchimura K."/>
            <person name="Tsuda M."/>
            <person name="Takaki Y."/>
            <person name="Deguchi S."/>
        </authorList>
    </citation>
    <scope>NUCLEOTIDE SEQUENCE [LARGE SCALE GENOMIC DNA]</scope>
    <source>
        <strain evidence="6 7">GE09</strain>
    </source>
</reference>
<dbReference type="AlphaFoldDB" id="A0AAN1WKI4"/>
<evidence type="ECO:0000256" key="5">
    <source>
        <dbReference type="HAMAP-Rule" id="MF_00724"/>
    </source>
</evidence>
<dbReference type="HAMAP" id="MF_00724">
    <property type="entry name" value="FliE"/>
    <property type="match status" value="1"/>
</dbReference>
<keyword evidence="6" id="KW-0282">Flagellum</keyword>
<dbReference type="NCBIfam" id="TIGR00205">
    <property type="entry name" value="fliE"/>
    <property type="match status" value="1"/>
</dbReference>
<keyword evidence="6" id="KW-0969">Cilium</keyword>
<evidence type="ECO:0000256" key="2">
    <source>
        <dbReference type="ARBA" id="ARBA00009272"/>
    </source>
</evidence>
<dbReference type="PRINTS" id="PR01006">
    <property type="entry name" value="FLGHOOKFLIE"/>
</dbReference>
<evidence type="ECO:0000313" key="6">
    <source>
        <dbReference type="EMBL" id="BCD99245.1"/>
    </source>
</evidence>
<comment type="subcellular location">
    <subcellularLocation>
        <location evidence="1 5">Bacterial flagellum basal body</location>
    </subcellularLocation>
</comment>
<dbReference type="GO" id="GO:0009425">
    <property type="term" value="C:bacterial-type flagellum basal body"/>
    <property type="evidence" value="ECO:0007669"/>
    <property type="project" value="UniProtKB-SubCell"/>
</dbReference>
<dbReference type="PANTHER" id="PTHR34653:SF1">
    <property type="entry name" value="FLAGELLAR HOOK-BASAL BODY COMPLEX PROTEIN FLIE"/>
    <property type="match status" value="1"/>
</dbReference>
<gene>
    <name evidence="5" type="primary">fliE</name>
    <name evidence="6" type="ORF">MARGE09_P3446</name>
</gene>
<keyword evidence="7" id="KW-1185">Reference proteome</keyword>
<evidence type="ECO:0000256" key="1">
    <source>
        <dbReference type="ARBA" id="ARBA00004117"/>
    </source>
</evidence>
<dbReference type="GO" id="GO:0005198">
    <property type="term" value="F:structural molecule activity"/>
    <property type="evidence" value="ECO:0007669"/>
    <property type="project" value="UniProtKB-UniRule"/>
</dbReference>
<accession>A0AAN1WKI4</accession>
<organism evidence="6 7">
    <name type="scientific">Marinagarivorans cellulosilyticus</name>
    <dbReference type="NCBI Taxonomy" id="2721545"/>
    <lineage>
        <taxon>Bacteria</taxon>
        <taxon>Pseudomonadati</taxon>
        <taxon>Pseudomonadota</taxon>
        <taxon>Gammaproteobacteria</taxon>
        <taxon>Cellvibrionales</taxon>
        <taxon>Cellvibrionaceae</taxon>
        <taxon>Marinagarivorans</taxon>
    </lineage>
</organism>
<proteinExistence type="inferred from homology"/>
<evidence type="ECO:0000256" key="4">
    <source>
        <dbReference type="ARBA" id="ARBA00023143"/>
    </source>
</evidence>
<dbReference type="GO" id="GO:0071973">
    <property type="term" value="P:bacterial-type flagellum-dependent cell motility"/>
    <property type="evidence" value="ECO:0007669"/>
    <property type="project" value="InterPro"/>
</dbReference>
<keyword evidence="6" id="KW-0966">Cell projection</keyword>
<dbReference type="RefSeq" id="WP_236984323.1">
    <property type="nucleotide sequence ID" value="NZ_AP023086.1"/>
</dbReference>
<dbReference type="Pfam" id="PF02049">
    <property type="entry name" value="FliE"/>
    <property type="match status" value="1"/>
</dbReference>
<dbReference type="InterPro" id="IPR001624">
    <property type="entry name" value="FliE"/>
</dbReference>
<dbReference type="PANTHER" id="PTHR34653">
    <property type="match status" value="1"/>
</dbReference>
<protein>
    <recommendedName>
        <fullName evidence="3 5">Flagellar hook-basal body complex protein FliE</fullName>
    </recommendedName>
</protein>
<dbReference type="EMBL" id="AP023086">
    <property type="protein sequence ID" value="BCD99245.1"/>
    <property type="molecule type" value="Genomic_DNA"/>
</dbReference>
<dbReference type="KEGG" id="marq:MARGE09_P3446"/>
<dbReference type="GO" id="GO:0003774">
    <property type="term" value="F:cytoskeletal motor activity"/>
    <property type="evidence" value="ECO:0007669"/>
    <property type="project" value="InterPro"/>
</dbReference>
<sequence>MTDRVDINRLLTEMRSIKSQTQAFGGVEGANGIRPGGINPVENKNRVDFGDVFSQAINKVNNIQQESGAVSKAYIQGDPNVSISQVMIASQKSSVAFQAATQVRNKLVEAYKDVMNMPI</sequence>
<evidence type="ECO:0000313" key="7">
    <source>
        <dbReference type="Proteomes" id="UP001320119"/>
    </source>
</evidence>
<name>A0AAN1WKI4_9GAMM</name>
<dbReference type="Proteomes" id="UP001320119">
    <property type="component" value="Chromosome"/>
</dbReference>
<comment type="similarity">
    <text evidence="2 5">Belongs to the FliE family.</text>
</comment>
<keyword evidence="4 5" id="KW-0975">Bacterial flagellum</keyword>
<evidence type="ECO:0000256" key="3">
    <source>
        <dbReference type="ARBA" id="ARBA00018024"/>
    </source>
</evidence>